<dbReference type="PANTHER" id="PTHR39425">
    <property type="entry name" value="LIPOPROTEIN CYTOCHROME C"/>
    <property type="match status" value="1"/>
</dbReference>
<evidence type="ECO:0000256" key="4">
    <source>
        <dbReference type="PROSITE-ProRule" id="PRU00433"/>
    </source>
</evidence>
<accession>A0A2P8D9N4</accession>
<dbReference type="Proteomes" id="UP000240572">
    <property type="component" value="Unassembled WGS sequence"/>
</dbReference>
<keyword evidence="5" id="KW-1133">Transmembrane helix</keyword>
<dbReference type="GO" id="GO:0046872">
    <property type="term" value="F:metal ion binding"/>
    <property type="evidence" value="ECO:0007669"/>
    <property type="project" value="UniProtKB-KW"/>
</dbReference>
<evidence type="ECO:0000259" key="7">
    <source>
        <dbReference type="PROSITE" id="PS51007"/>
    </source>
</evidence>
<evidence type="ECO:0000256" key="6">
    <source>
        <dbReference type="SAM" id="SignalP"/>
    </source>
</evidence>
<dbReference type="Gene3D" id="3.90.10.10">
    <property type="entry name" value="Cytochrome C3"/>
    <property type="match status" value="2"/>
</dbReference>
<dbReference type="SUPFAM" id="SSF46626">
    <property type="entry name" value="Cytochrome c"/>
    <property type="match status" value="1"/>
</dbReference>
<dbReference type="GO" id="GO:0020037">
    <property type="term" value="F:heme binding"/>
    <property type="evidence" value="ECO:0007669"/>
    <property type="project" value="InterPro"/>
</dbReference>
<dbReference type="Gene3D" id="1.10.760.10">
    <property type="entry name" value="Cytochrome c-like domain"/>
    <property type="match status" value="1"/>
</dbReference>
<gene>
    <name evidence="8" type="ORF">B0I18_10162</name>
</gene>
<keyword evidence="1 4" id="KW-0349">Heme</keyword>
<keyword evidence="6" id="KW-0732">Signal</keyword>
<protein>
    <submittedName>
        <fullName evidence="8">Quinol:cytochrome c oxidoreductase pentaheme cytochrome subunit</fullName>
    </submittedName>
</protein>
<evidence type="ECO:0000256" key="5">
    <source>
        <dbReference type="SAM" id="Phobius"/>
    </source>
</evidence>
<dbReference type="Pfam" id="PF00034">
    <property type="entry name" value="Cytochrom_C"/>
    <property type="match status" value="1"/>
</dbReference>
<keyword evidence="3 4" id="KW-0408">Iron</keyword>
<dbReference type="InterPro" id="IPR036909">
    <property type="entry name" value="Cyt_c-like_dom_sf"/>
</dbReference>
<feature type="transmembrane region" description="Helical" evidence="5">
    <location>
        <begin position="144"/>
        <end position="162"/>
    </location>
</feature>
<feature type="chain" id="PRO_5015145339" evidence="6">
    <location>
        <begin position="34"/>
        <end position="423"/>
    </location>
</feature>
<reference evidence="8 9" key="1">
    <citation type="submission" date="2018-03" db="EMBL/GenBank/DDBJ databases">
        <title>Genomic Encyclopedia of Type Strains, Phase III (KMG-III): the genomes of soil and plant-associated and newly described type strains.</title>
        <authorList>
            <person name="Whitman W."/>
        </authorList>
    </citation>
    <scope>NUCLEOTIDE SEQUENCE [LARGE SCALE GENOMIC DNA]</scope>
    <source>
        <strain evidence="8 9">CGMCC 1.12700</strain>
    </source>
</reference>
<proteinExistence type="predicted"/>
<keyword evidence="2 4" id="KW-0479">Metal-binding</keyword>
<keyword evidence="9" id="KW-1185">Reference proteome</keyword>
<dbReference type="PANTHER" id="PTHR39425:SF1">
    <property type="entry name" value="CYTOCHROME C7-LIKE DOMAIN-CONTAINING PROTEIN"/>
    <property type="match status" value="1"/>
</dbReference>
<keyword evidence="5" id="KW-0812">Transmembrane</keyword>
<feature type="domain" description="Cytochrome c" evidence="7">
    <location>
        <begin position="31"/>
        <end position="124"/>
    </location>
</feature>
<keyword evidence="5" id="KW-0472">Membrane</keyword>
<dbReference type="GO" id="GO:0009055">
    <property type="term" value="F:electron transfer activity"/>
    <property type="evidence" value="ECO:0007669"/>
    <property type="project" value="InterPro"/>
</dbReference>
<evidence type="ECO:0000256" key="2">
    <source>
        <dbReference type="ARBA" id="ARBA00022723"/>
    </source>
</evidence>
<dbReference type="AlphaFoldDB" id="A0A2P8D9N4"/>
<feature type="signal peptide" evidence="6">
    <location>
        <begin position="1"/>
        <end position="33"/>
    </location>
</feature>
<dbReference type="EMBL" id="PYGD01000001">
    <property type="protein sequence ID" value="PSK93913.1"/>
    <property type="molecule type" value="Genomic_DNA"/>
</dbReference>
<name>A0A2P8D9N4_9BACT</name>
<evidence type="ECO:0000313" key="9">
    <source>
        <dbReference type="Proteomes" id="UP000240572"/>
    </source>
</evidence>
<evidence type="ECO:0000256" key="3">
    <source>
        <dbReference type="ARBA" id="ARBA00023004"/>
    </source>
</evidence>
<evidence type="ECO:0000256" key="1">
    <source>
        <dbReference type="ARBA" id="ARBA00022617"/>
    </source>
</evidence>
<dbReference type="CDD" id="cd08168">
    <property type="entry name" value="Cytochrom_C3"/>
    <property type="match status" value="1"/>
</dbReference>
<dbReference type="SUPFAM" id="SSF48695">
    <property type="entry name" value="Multiheme cytochromes"/>
    <property type="match status" value="1"/>
</dbReference>
<evidence type="ECO:0000313" key="8">
    <source>
        <dbReference type="EMBL" id="PSK93913.1"/>
    </source>
</evidence>
<feature type="transmembrane region" description="Helical" evidence="5">
    <location>
        <begin position="191"/>
        <end position="209"/>
    </location>
</feature>
<dbReference type="PROSITE" id="PS51007">
    <property type="entry name" value="CYTC"/>
    <property type="match status" value="1"/>
</dbReference>
<dbReference type="RefSeq" id="WP_245882021.1">
    <property type="nucleotide sequence ID" value="NZ_PYGD01000001.1"/>
</dbReference>
<comment type="caution">
    <text evidence="8">The sequence shown here is derived from an EMBL/GenBank/DDBJ whole genome shotgun (WGS) entry which is preliminary data.</text>
</comment>
<organism evidence="8 9">
    <name type="scientific">Taibaiella chishuiensis</name>
    <dbReference type="NCBI Taxonomy" id="1434707"/>
    <lineage>
        <taxon>Bacteria</taxon>
        <taxon>Pseudomonadati</taxon>
        <taxon>Bacteroidota</taxon>
        <taxon>Chitinophagia</taxon>
        <taxon>Chitinophagales</taxon>
        <taxon>Chitinophagaceae</taxon>
        <taxon>Taibaiella</taxon>
    </lineage>
</organism>
<sequence>MSGYLRSKSHLQRASLLVLTLVFSFLFNNVTSAQDGKALFQTNCASCHNPIKDATGPALQGKSKEVPSKEWLYNWVHNSAAVIASGDKYANDLYNKWNKTAMTAFPNLTTQEIDAIIKYVDEYKAPGGPTTDGQKTSEPEKDNTWLYTIATLVLALLVFILARVNKTLNKVANDKEGLETKKEVPLLRSKLFIAIAGILILSFAGYWIVNGSINMGRQENYMPKQPVFYSHKVHAGINQINCLYCHAGAEKSRQAMIPSANVCMNCHKQINEYTGTEKLITYEGKEVNGTEEIHKLYAYAGWDPVKKEYKRDAAGKIQSSPIEWVKIHNLPDHVYFNHSQHVAVGKVQCQSCHGPIQEMDEVHQFAPLSMGWCVNCHRQTEVQFKDNNYYNIFQKYHDEIKEGKRTGVTEAELGGTECQKCHY</sequence>
<dbReference type="InterPro" id="IPR009056">
    <property type="entry name" value="Cyt_c-like_dom"/>
</dbReference>
<dbReference type="InterPro" id="IPR036280">
    <property type="entry name" value="Multihaem_cyt_sf"/>
</dbReference>